<dbReference type="EMBL" id="JAWLUP010000021">
    <property type="protein sequence ID" value="MDV7265204.1"/>
    <property type="molecule type" value="Genomic_DNA"/>
</dbReference>
<dbReference type="RefSeq" id="WP_317745769.1">
    <property type="nucleotide sequence ID" value="NZ_JAWLUP010000021.1"/>
</dbReference>
<reference evidence="7" key="1">
    <citation type="submission" date="2023-10" db="EMBL/GenBank/DDBJ databases">
        <title>Development of a sustainable strategy for remediation of hydrocarbon-contaminated territories based on the waste exchange concept.</title>
        <authorList>
            <person name="Krivoruchko A."/>
        </authorList>
    </citation>
    <scope>NUCLEOTIDE SEQUENCE</scope>
    <source>
        <strain evidence="7">IEGM 68</strain>
    </source>
</reference>
<evidence type="ECO:0000259" key="5">
    <source>
        <dbReference type="Pfam" id="PF00501"/>
    </source>
</evidence>
<evidence type="ECO:0000259" key="6">
    <source>
        <dbReference type="Pfam" id="PF13193"/>
    </source>
</evidence>
<evidence type="ECO:0000256" key="3">
    <source>
        <dbReference type="ARBA" id="ARBA00022832"/>
    </source>
</evidence>
<dbReference type="Gene3D" id="3.40.50.12780">
    <property type="entry name" value="N-terminal domain of ligase-like"/>
    <property type="match status" value="1"/>
</dbReference>
<dbReference type="InterPro" id="IPR025110">
    <property type="entry name" value="AMP-bd_C"/>
</dbReference>
<dbReference type="Proteomes" id="UP001185863">
    <property type="component" value="Unassembled WGS sequence"/>
</dbReference>
<evidence type="ECO:0000256" key="1">
    <source>
        <dbReference type="ARBA" id="ARBA00006432"/>
    </source>
</evidence>
<evidence type="ECO:0000313" key="7">
    <source>
        <dbReference type="EMBL" id="MDV7265204.1"/>
    </source>
</evidence>
<dbReference type="GO" id="GO:0016874">
    <property type="term" value="F:ligase activity"/>
    <property type="evidence" value="ECO:0007669"/>
    <property type="project" value="UniProtKB-KW"/>
</dbReference>
<dbReference type="InterPro" id="IPR042099">
    <property type="entry name" value="ANL_N_sf"/>
</dbReference>
<dbReference type="SUPFAM" id="SSF56801">
    <property type="entry name" value="Acetyl-CoA synthetase-like"/>
    <property type="match status" value="1"/>
</dbReference>
<accession>A0AAE4UZ50</accession>
<dbReference type="PANTHER" id="PTHR43859:SF4">
    <property type="entry name" value="BUTANOATE--COA LIGASE AAE1-RELATED"/>
    <property type="match status" value="1"/>
</dbReference>
<dbReference type="PANTHER" id="PTHR43859">
    <property type="entry name" value="ACYL-ACTIVATING ENZYME"/>
    <property type="match status" value="1"/>
</dbReference>
<dbReference type="Gene3D" id="3.30.300.30">
    <property type="match status" value="1"/>
</dbReference>
<sequence>MTADLGDQVLTPLNFLERAEAIHADRTAMTYRSRSWSYGEFAVTARRMAGTLAGHGVTPGDRVAVLASNTPLMLLAHFAVPLAGGVLVTLNHRLAGPELAYIVQHSGASLVLFDDEFRSLADSFGIRTLAVGEVLEAGGPEYARSVDDERSLISLNYTSGTTGRPKGVMYHHRGAYLQALAMIHHARLGLDTVYLWTLPMFHCNGWCFPWALSAAAGTQVCLDRPDPDTVWRHLRSGGITHFNAAPTVLTNLAQHREAANGPLGRTVEVGAGGAPPSPTLLSELTALGIHTTHLYGLTETFGPAVVNEPRPEWNSLSHTDLSKAMAVQGNSNIVGTGIRVLDTVGKTDDAPVVDVTADGTTLGEIAVRGNTVMLGYYHDDAATEAARMGEWFTTGDLGVMHPDGSVEIRDRAKDIVISGGENIATVEVEHVLTSHPAVAEAAVIGIADPKWGEVPVAVVTLRPGAEVSTEELIAFTRTQLAGFKTPKHVYFRELPKSGTGKILKHRLRELISPEAPQALSATVE</sequence>
<dbReference type="Pfam" id="PF00501">
    <property type="entry name" value="AMP-binding"/>
    <property type="match status" value="1"/>
</dbReference>
<dbReference type="AlphaFoldDB" id="A0AAE4UZ50"/>
<dbReference type="InterPro" id="IPR020845">
    <property type="entry name" value="AMP-binding_CS"/>
</dbReference>
<dbReference type="InterPro" id="IPR000873">
    <property type="entry name" value="AMP-dep_synth/lig_dom"/>
</dbReference>
<evidence type="ECO:0000256" key="2">
    <source>
        <dbReference type="ARBA" id="ARBA00022598"/>
    </source>
</evidence>
<proteinExistence type="inferred from homology"/>
<dbReference type="PROSITE" id="PS00455">
    <property type="entry name" value="AMP_BINDING"/>
    <property type="match status" value="1"/>
</dbReference>
<evidence type="ECO:0000256" key="4">
    <source>
        <dbReference type="ARBA" id="ARBA00023098"/>
    </source>
</evidence>
<feature type="domain" description="AMP-binding enzyme C-terminal" evidence="6">
    <location>
        <begin position="427"/>
        <end position="501"/>
    </location>
</feature>
<dbReference type="InterPro" id="IPR045851">
    <property type="entry name" value="AMP-bd_C_sf"/>
</dbReference>
<dbReference type="FunFam" id="3.30.300.30:FF:000008">
    <property type="entry name" value="2,3-dihydroxybenzoate-AMP ligase"/>
    <property type="match status" value="1"/>
</dbReference>
<evidence type="ECO:0000313" key="8">
    <source>
        <dbReference type="Proteomes" id="UP001185863"/>
    </source>
</evidence>
<name>A0AAE4UZ50_9NOCA</name>
<comment type="similarity">
    <text evidence="1">Belongs to the ATP-dependent AMP-binding enzyme family.</text>
</comment>
<dbReference type="Pfam" id="PF13193">
    <property type="entry name" value="AMP-binding_C"/>
    <property type="match status" value="1"/>
</dbReference>
<keyword evidence="3" id="KW-0276">Fatty acid metabolism</keyword>
<organism evidence="7 8">
    <name type="scientific">Rhodococcus oxybenzonivorans</name>
    <dbReference type="NCBI Taxonomy" id="1990687"/>
    <lineage>
        <taxon>Bacteria</taxon>
        <taxon>Bacillati</taxon>
        <taxon>Actinomycetota</taxon>
        <taxon>Actinomycetes</taxon>
        <taxon>Mycobacteriales</taxon>
        <taxon>Nocardiaceae</taxon>
        <taxon>Rhodococcus</taxon>
    </lineage>
</organism>
<protein>
    <submittedName>
        <fullName evidence="7">AMP-binding protein</fullName>
    </submittedName>
</protein>
<dbReference type="GO" id="GO:0006631">
    <property type="term" value="P:fatty acid metabolic process"/>
    <property type="evidence" value="ECO:0007669"/>
    <property type="project" value="UniProtKB-KW"/>
</dbReference>
<keyword evidence="2" id="KW-0436">Ligase</keyword>
<feature type="domain" description="AMP-dependent synthetase/ligase" evidence="5">
    <location>
        <begin position="17"/>
        <end position="377"/>
    </location>
</feature>
<gene>
    <name evidence="7" type="ORF">R4315_11690</name>
</gene>
<keyword evidence="4" id="KW-0443">Lipid metabolism</keyword>
<comment type="caution">
    <text evidence="7">The sequence shown here is derived from an EMBL/GenBank/DDBJ whole genome shotgun (WGS) entry which is preliminary data.</text>
</comment>